<keyword evidence="1" id="KW-0812">Transmembrane</keyword>
<dbReference type="AlphaFoldDB" id="A0A516NXJ9"/>
<evidence type="ECO:0000256" key="1">
    <source>
        <dbReference type="SAM" id="Phobius"/>
    </source>
</evidence>
<dbReference type="KEGG" id="nod:FOH10_19825"/>
<keyword evidence="1" id="KW-1133">Transmembrane helix</keyword>
<gene>
    <name evidence="2" type="ORF">FOH10_19825</name>
</gene>
<proteinExistence type="predicted"/>
<dbReference type="Proteomes" id="UP000317039">
    <property type="component" value="Chromosome"/>
</dbReference>
<evidence type="ECO:0000313" key="2">
    <source>
        <dbReference type="EMBL" id="QDP83619.1"/>
    </source>
</evidence>
<reference evidence="2 3" key="1">
    <citation type="submission" date="2019-07" db="EMBL/GenBank/DDBJ databases">
        <title>Complete Genome Sequence and Methylome Analysis of Nocardia otitidis-caviarum NEB252.</title>
        <authorList>
            <person name="Fomenkov A."/>
            <person name="Anton B.P."/>
            <person name="Vincze T."/>
            <person name="Roberts R.J."/>
        </authorList>
    </citation>
    <scope>NUCLEOTIDE SEQUENCE [LARGE SCALE GENOMIC DNA]</scope>
    <source>
        <strain evidence="2 3">NEB252</strain>
    </source>
</reference>
<keyword evidence="1" id="KW-0472">Membrane</keyword>
<protein>
    <submittedName>
        <fullName evidence="2">SHOCT domain-containing protein</fullName>
    </submittedName>
</protein>
<organism evidence="2 3">
    <name type="scientific">Nocardia otitidiscaviarum</name>
    <dbReference type="NCBI Taxonomy" id="1823"/>
    <lineage>
        <taxon>Bacteria</taxon>
        <taxon>Bacillati</taxon>
        <taxon>Actinomycetota</taxon>
        <taxon>Actinomycetes</taxon>
        <taxon>Mycobacteriales</taxon>
        <taxon>Nocardiaceae</taxon>
        <taxon>Nocardia</taxon>
    </lineage>
</organism>
<evidence type="ECO:0000313" key="3">
    <source>
        <dbReference type="Proteomes" id="UP000317039"/>
    </source>
</evidence>
<sequence>MHGYDWGWGGGWMMLMPVVWILLIGVIVWAAVTLTQRSSDRTTPHRETPSEILDRRFASGEIDAKTYAEARAQLTGRGRET</sequence>
<feature type="transmembrane region" description="Helical" evidence="1">
    <location>
        <begin position="12"/>
        <end position="32"/>
    </location>
</feature>
<accession>A0A516NXJ9</accession>
<dbReference type="EMBL" id="CP041695">
    <property type="protein sequence ID" value="QDP83619.1"/>
    <property type="molecule type" value="Genomic_DNA"/>
</dbReference>
<name>A0A516NXJ9_9NOCA</name>